<dbReference type="InterPro" id="IPR008271">
    <property type="entry name" value="Ser/Thr_kinase_AS"/>
</dbReference>
<dbReference type="PANTHER" id="PTHR44329">
    <property type="entry name" value="SERINE/THREONINE-PROTEIN KINASE TNNI3K-RELATED"/>
    <property type="match status" value="1"/>
</dbReference>
<evidence type="ECO:0000313" key="2">
    <source>
        <dbReference type="EMBL" id="TFK19395.1"/>
    </source>
</evidence>
<dbReference type="EMBL" id="ML210343">
    <property type="protein sequence ID" value="TFK19395.1"/>
    <property type="molecule type" value="Genomic_DNA"/>
</dbReference>
<evidence type="ECO:0000259" key="1">
    <source>
        <dbReference type="PROSITE" id="PS50011"/>
    </source>
</evidence>
<keyword evidence="3" id="KW-1185">Reference proteome</keyword>
<dbReference type="InterPro" id="IPR011009">
    <property type="entry name" value="Kinase-like_dom_sf"/>
</dbReference>
<dbReference type="PROSITE" id="PS50011">
    <property type="entry name" value="PROTEIN_KINASE_DOM"/>
    <property type="match status" value="1"/>
</dbReference>
<protein>
    <submittedName>
        <fullName evidence="2">Kinase-like protein</fullName>
    </submittedName>
</protein>
<dbReference type="SUPFAM" id="SSF56112">
    <property type="entry name" value="Protein kinase-like (PK-like)"/>
    <property type="match status" value="1"/>
</dbReference>
<accession>A0A5C3KHN3</accession>
<dbReference type="GO" id="GO:0004674">
    <property type="term" value="F:protein serine/threonine kinase activity"/>
    <property type="evidence" value="ECO:0007669"/>
    <property type="project" value="TreeGrafter"/>
</dbReference>
<dbReference type="InterPro" id="IPR051681">
    <property type="entry name" value="Ser/Thr_Kinases-Pseudokinases"/>
</dbReference>
<feature type="domain" description="Protein kinase" evidence="1">
    <location>
        <begin position="32"/>
        <end position="307"/>
    </location>
</feature>
<sequence length="337" mass="38418">MAASRDQLLRELLLLSSKTHLYPSCLTFSDVKRSKKAVAPGRFGEVYRGSIHERPVALKIFKVYCQNDFQKITKAVSKEAILWGQLDHRNILPLYGLCNPIGSQYFGMVFPWMENGNVLHYLKANRSVNRLSLVSDVAQGVSYLHEQRIVHGDLKGMNILVTESGHACLTDFGLASLIERTEIVSWTSVQRVANHSDMIRWQAPECFRDPENNVSPYVTTHADMWAFACVCYEITTGNVPFYEYSRDTTVLKQLTTGQKPSKPAPDSDAFTTFGLTEDLWSLMDRCWSPQPQSRPTAREVLDSEPLHIQRDSRPQFRWDVKGSRFRLGVKQWIAVSQ</sequence>
<proteinExistence type="predicted"/>
<dbReference type="PROSITE" id="PS00108">
    <property type="entry name" value="PROTEIN_KINASE_ST"/>
    <property type="match status" value="1"/>
</dbReference>
<dbReference type="STRING" id="230819.A0A5C3KHN3"/>
<keyword evidence="2" id="KW-0808">Transferase</keyword>
<dbReference type="Gene3D" id="1.10.510.10">
    <property type="entry name" value="Transferase(Phosphotransferase) domain 1"/>
    <property type="match status" value="1"/>
</dbReference>
<dbReference type="AlphaFoldDB" id="A0A5C3KHN3"/>
<dbReference type="InterPro" id="IPR001245">
    <property type="entry name" value="Ser-Thr/Tyr_kinase_cat_dom"/>
</dbReference>
<dbReference type="Proteomes" id="UP000307440">
    <property type="component" value="Unassembled WGS sequence"/>
</dbReference>
<dbReference type="Pfam" id="PF07714">
    <property type="entry name" value="PK_Tyr_Ser-Thr"/>
    <property type="match status" value="1"/>
</dbReference>
<dbReference type="GO" id="GO:0005524">
    <property type="term" value="F:ATP binding"/>
    <property type="evidence" value="ECO:0007669"/>
    <property type="project" value="InterPro"/>
</dbReference>
<name>A0A5C3KHN3_COPMA</name>
<dbReference type="SMART" id="SM00220">
    <property type="entry name" value="S_TKc"/>
    <property type="match status" value="1"/>
</dbReference>
<reference evidence="2 3" key="1">
    <citation type="journal article" date="2019" name="Nat. Ecol. Evol.">
        <title>Megaphylogeny resolves global patterns of mushroom evolution.</title>
        <authorList>
            <person name="Varga T."/>
            <person name="Krizsan K."/>
            <person name="Foldi C."/>
            <person name="Dima B."/>
            <person name="Sanchez-Garcia M."/>
            <person name="Sanchez-Ramirez S."/>
            <person name="Szollosi G.J."/>
            <person name="Szarkandi J.G."/>
            <person name="Papp V."/>
            <person name="Albert L."/>
            <person name="Andreopoulos W."/>
            <person name="Angelini C."/>
            <person name="Antonin V."/>
            <person name="Barry K.W."/>
            <person name="Bougher N.L."/>
            <person name="Buchanan P."/>
            <person name="Buyck B."/>
            <person name="Bense V."/>
            <person name="Catcheside P."/>
            <person name="Chovatia M."/>
            <person name="Cooper J."/>
            <person name="Damon W."/>
            <person name="Desjardin D."/>
            <person name="Finy P."/>
            <person name="Geml J."/>
            <person name="Haridas S."/>
            <person name="Hughes K."/>
            <person name="Justo A."/>
            <person name="Karasinski D."/>
            <person name="Kautmanova I."/>
            <person name="Kiss B."/>
            <person name="Kocsube S."/>
            <person name="Kotiranta H."/>
            <person name="LaButti K.M."/>
            <person name="Lechner B.E."/>
            <person name="Liimatainen K."/>
            <person name="Lipzen A."/>
            <person name="Lukacs Z."/>
            <person name="Mihaltcheva S."/>
            <person name="Morgado L.N."/>
            <person name="Niskanen T."/>
            <person name="Noordeloos M.E."/>
            <person name="Ohm R.A."/>
            <person name="Ortiz-Santana B."/>
            <person name="Ovrebo C."/>
            <person name="Racz N."/>
            <person name="Riley R."/>
            <person name="Savchenko A."/>
            <person name="Shiryaev A."/>
            <person name="Soop K."/>
            <person name="Spirin V."/>
            <person name="Szebenyi C."/>
            <person name="Tomsovsky M."/>
            <person name="Tulloss R.E."/>
            <person name="Uehling J."/>
            <person name="Grigoriev I.V."/>
            <person name="Vagvolgyi C."/>
            <person name="Papp T."/>
            <person name="Martin F.M."/>
            <person name="Miettinen O."/>
            <person name="Hibbett D.S."/>
            <person name="Nagy L.G."/>
        </authorList>
    </citation>
    <scope>NUCLEOTIDE SEQUENCE [LARGE SCALE GENOMIC DNA]</scope>
    <source>
        <strain evidence="2 3">CBS 121175</strain>
    </source>
</reference>
<evidence type="ECO:0000313" key="3">
    <source>
        <dbReference type="Proteomes" id="UP000307440"/>
    </source>
</evidence>
<dbReference type="OrthoDB" id="346907at2759"/>
<gene>
    <name evidence="2" type="ORF">FA15DRAFT_601576</name>
</gene>
<keyword evidence="2" id="KW-0418">Kinase</keyword>
<organism evidence="2 3">
    <name type="scientific">Coprinopsis marcescibilis</name>
    <name type="common">Agaric fungus</name>
    <name type="synonym">Psathyrella marcescibilis</name>
    <dbReference type="NCBI Taxonomy" id="230819"/>
    <lineage>
        <taxon>Eukaryota</taxon>
        <taxon>Fungi</taxon>
        <taxon>Dikarya</taxon>
        <taxon>Basidiomycota</taxon>
        <taxon>Agaricomycotina</taxon>
        <taxon>Agaricomycetes</taxon>
        <taxon>Agaricomycetidae</taxon>
        <taxon>Agaricales</taxon>
        <taxon>Agaricineae</taxon>
        <taxon>Psathyrellaceae</taxon>
        <taxon>Coprinopsis</taxon>
    </lineage>
</organism>
<dbReference type="InterPro" id="IPR000719">
    <property type="entry name" value="Prot_kinase_dom"/>
</dbReference>